<dbReference type="InterPro" id="IPR036380">
    <property type="entry name" value="Isochorismatase-like_sf"/>
</dbReference>
<dbReference type="PANTHER" id="PTHR11080">
    <property type="entry name" value="PYRAZINAMIDASE/NICOTINAMIDASE"/>
    <property type="match status" value="1"/>
</dbReference>
<dbReference type="AlphaFoldDB" id="A0A381NE25"/>
<sequence>MLGRSVSIRHTSTPEALLVIDVQRDFCPGGSLAVQKGDQIVPVLNRVLALAHAHALPVYFTRDWHPPDSTHFVTGGGRWPVHCVAGSEGAKFHDDLLVPSDAVLVSKGCSINSDGYSAFDGQLDDGILLADDLRKRTVGHLAVGGLATDYCVKHSVLDALQAGWNVTLLSDAIAPVELSPGDAKRALNEMQAAGAALIRSDELQFK</sequence>
<evidence type="ECO:0000313" key="9">
    <source>
        <dbReference type="EMBL" id="SUZ51783.1"/>
    </source>
</evidence>
<dbReference type="PANTHER" id="PTHR11080:SF2">
    <property type="entry name" value="LD05707P"/>
    <property type="match status" value="1"/>
</dbReference>
<feature type="domain" description="Isochorismatase-like" evidence="8">
    <location>
        <begin position="16"/>
        <end position="201"/>
    </location>
</feature>
<name>A0A381NE25_9ZZZZ</name>
<comment type="similarity">
    <text evidence="1">Belongs to the isochorismatase family.</text>
</comment>
<dbReference type="InterPro" id="IPR000868">
    <property type="entry name" value="Isochorismatase-like_dom"/>
</dbReference>
<dbReference type="Gene3D" id="3.40.50.850">
    <property type="entry name" value="Isochorismatase-like"/>
    <property type="match status" value="1"/>
</dbReference>
<protein>
    <recommendedName>
        <fullName evidence="6">nicotinamidase</fullName>
        <ecNumber evidence="6">3.5.1.19</ecNumber>
    </recommendedName>
    <alternativeName>
        <fullName evidence="7">Nicotinamide deamidase</fullName>
    </alternativeName>
</protein>
<evidence type="ECO:0000256" key="4">
    <source>
        <dbReference type="ARBA" id="ARBA00022801"/>
    </source>
</evidence>
<dbReference type="InterPro" id="IPR052347">
    <property type="entry name" value="Isochorismatase_Nicotinamidase"/>
</dbReference>
<evidence type="ECO:0000259" key="8">
    <source>
        <dbReference type="Pfam" id="PF00857"/>
    </source>
</evidence>
<dbReference type="Pfam" id="PF00857">
    <property type="entry name" value="Isochorismatase"/>
    <property type="match status" value="1"/>
</dbReference>
<evidence type="ECO:0000256" key="6">
    <source>
        <dbReference type="ARBA" id="ARBA00039017"/>
    </source>
</evidence>
<accession>A0A381NE25</accession>
<dbReference type="EC" id="3.5.1.19" evidence="6"/>
<keyword evidence="4" id="KW-0378">Hydrolase</keyword>
<keyword evidence="3" id="KW-0479">Metal-binding</keyword>
<evidence type="ECO:0000256" key="7">
    <source>
        <dbReference type="ARBA" id="ARBA00043224"/>
    </source>
</evidence>
<dbReference type="GO" id="GO:0008936">
    <property type="term" value="F:nicotinamidase activity"/>
    <property type="evidence" value="ECO:0007669"/>
    <property type="project" value="UniProtKB-EC"/>
</dbReference>
<dbReference type="SUPFAM" id="SSF52499">
    <property type="entry name" value="Isochorismatase-like hydrolases"/>
    <property type="match status" value="1"/>
</dbReference>
<dbReference type="GO" id="GO:0019363">
    <property type="term" value="P:pyridine nucleotide biosynthetic process"/>
    <property type="evidence" value="ECO:0007669"/>
    <property type="project" value="UniProtKB-KW"/>
</dbReference>
<proteinExistence type="inferred from homology"/>
<dbReference type="EMBL" id="UINC01000239">
    <property type="protein sequence ID" value="SUZ51783.1"/>
    <property type="molecule type" value="Genomic_DNA"/>
</dbReference>
<evidence type="ECO:0000256" key="5">
    <source>
        <dbReference type="ARBA" id="ARBA00037900"/>
    </source>
</evidence>
<reference evidence="9" key="1">
    <citation type="submission" date="2018-05" db="EMBL/GenBank/DDBJ databases">
        <authorList>
            <person name="Lanie J.A."/>
            <person name="Ng W.-L."/>
            <person name="Kazmierczak K.M."/>
            <person name="Andrzejewski T.M."/>
            <person name="Davidsen T.M."/>
            <person name="Wayne K.J."/>
            <person name="Tettelin H."/>
            <person name="Glass J.I."/>
            <person name="Rusch D."/>
            <person name="Podicherti R."/>
            <person name="Tsui H.-C.T."/>
            <person name="Winkler M.E."/>
        </authorList>
    </citation>
    <scope>NUCLEOTIDE SEQUENCE</scope>
</reference>
<comment type="pathway">
    <text evidence="5">Cofactor biosynthesis; nicotinate biosynthesis; nicotinate from nicotinamide: step 1/1.</text>
</comment>
<keyword evidence="2" id="KW-0662">Pyridine nucleotide biosynthesis</keyword>
<evidence type="ECO:0000256" key="1">
    <source>
        <dbReference type="ARBA" id="ARBA00006336"/>
    </source>
</evidence>
<evidence type="ECO:0000256" key="3">
    <source>
        <dbReference type="ARBA" id="ARBA00022723"/>
    </source>
</evidence>
<dbReference type="GO" id="GO:0046872">
    <property type="term" value="F:metal ion binding"/>
    <property type="evidence" value="ECO:0007669"/>
    <property type="project" value="UniProtKB-KW"/>
</dbReference>
<gene>
    <name evidence="9" type="ORF">METZ01_LOCUS4637</name>
</gene>
<evidence type="ECO:0000256" key="2">
    <source>
        <dbReference type="ARBA" id="ARBA00022642"/>
    </source>
</evidence>
<organism evidence="9">
    <name type="scientific">marine metagenome</name>
    <dbReference type="NCBI Taxonomy" id="408172"/>
    <lineage>
        <taxon>unclassified sequences</taxon>
        <taxon>metagenomes</taxon>
        <taxon>ecological metagenomes</taxon>
    </lineage>
</organism>